<dbReference type="InterPro" id="IPR000866">
    <property type="entry name" value="AhpC/TSA"/>
</dbReference>
<dbReference type="KEGG" id="gfl:GRFL_0480"/>
<organism evidence="1 2">
    <name type="scientific">Christiangramia flava JLT2011</name>
    <dbReference type="NCBI Taxonomy" id="1229726"/>
    <lineage>
        <taxon>Bacteria</taxon>
        <taxon>Pseudomonadati</taxon>
        <taxon>Bacteroidota</taxon>
        <taxon>Flavobacteriia</taxon>
        <taxon>Flavobacteriales</taxon>
        <taxon>Flavobacteriaceae</taxon>
        <taxon>Christiangramia</taxon>
    </lineage>
</organism>
<dbReference type="SUPFAM" id="SSF52833">
    <property type="entry name" value="Thioredoxin-like"/>
    <property type="match status" value="1"/>
</dbReference>
<sequence>MKPIFSLLICALLLAGCSQKPKYQDPDIDFPALQKDFVTWLQYDISHIDLSANFIALDENAEEISKRQFLNKLNEGSYFPVKMISEETKRVYRLQRIIPNAPVSIGNTVQSQAQDEQRNYRLVENDYPDFKYTDIDGNTYTKNDLLGKVIVFKFWFIHCLPCVKEIPEMNRLVEKYRDENVIFLSLAFDEEEELRNFLSERTYNYRAIAVSKDYISDTLKVDRFPTHMIVDTKGKIWSVINDTEHLSKRLEDILRE</sequence>
<dbReference type="GO" id="GO:0016209">
    <property type="term" value="F:antioxidant activity"/>
    <property type="evidence" value="ECO:0007669"/>
    <property type="project" value="InterPro"/>
</dbReference>
<dbReference type="InterPro" id="IPR013766">
    <property type="entry name" value="Thioredoxin_domain"/>
</dbReference>
<dbReference type="EMBL" id="CP016359">
    <property type="protein sequence ID" value="APU67204.1"/>
    <property type="molecule type" value="Genomic_DNA"/>
</dbReference>
<dbReference type="Gene3D" id="3.40.30.10">
    <property type="entry name" value="Glutaredoxin"/>
    <property type="match status" value="1"/>
</dbReference>
<dbReference type="PROSITE" id="PS51352">
    <property type="entry name" value="THIOREDOXIN_2"/>
    <property type="match status" value="1"/>
</dbReference>
<dbReference type="AlphaFoldDB" id="A0A1L7I1X8"/>
<dbReference type="RefSeq" id="WP_083643104.1">
    <property type="nucleotide sequence ID" value="NZ_AMRU01000003.1"/>
</dbReference>
<dbReference type="OrthoDB" id="9815205at2"/>
<keyword evidence="2" id="KW-1185">Reference proteome</keyword>
<name>A0A1L7I1X8_9FLAO</name>
<dbReference type="PANTHER" id="PTHR42852:SF13">
    <property type="entry name" value="PROTEIN DIPZ"/>
    <property type="match status" value="1"/>
</dbReference>
<gene>
    <name evidence="1" type="ORF">GRFL_0480</name>
</gene>
<dbReference type="InterPro" id="IPR050553">
    <property type="entry name" value="Thioredoxin_ResA/DsbE_sf"/>
</dbReference>
<reference evidence="1 2" key="1">
    <citation type="submission" date="2016-07" db="EMBL/GenBank/DDBJ databases">
        <title>Multi-omics approach to identify versatile polysaccharide utilization systems of a marine flavobacterium Gramella flava.</title>
        <authorList>
            <person name="Tang K."/>
        </authorList>
    </citation>
    <scope>NUCLEOTIDE SEQUENCE [LARGE SCALE GENOMIC DNA]</scope>
    <source>
        <strain evidence="1 2">JLT2011</strain>
    </source>
</reference>
<dbReference type="Pfam" id="PF00578">
    <property type="entry name" value="AhpC-TSA"/>
    <property type="match status" value="1"/>
</dbReference>
<dbReference type="InterPro" id="IPR036249">
    <property type="entry name" value="Thioredoxin-like_sf"/>
</dbReference>
<dbReference type="STRING" id="1229726.GRFL_0480"/>
<dbReference type="PROSITE" id="PS51257">
    <property type="entry name" value="PROKAR_LIPOPROTEIN"/>
    <property type="match status" value="1"/>
</dbReference>
<accession>A0A1L7I1X8</accession>
<dbReference type="GO" id="GO:0016853">
    <property type="term" value="F:isomerase activity"/>
    <property type="evidence" value="ECO:0007669"/>
    <property type="project" value="UniProtKB-KW"/>
</dbReference>
<dbReference type="CDD" id="cd02966">
    <property type="entry name" value="TlpA_like_family"/>
    <property type="match status" value="1"/>
</dbReference>
<dbReference type="PANTHER" id="PTHR42852">
    <property type="entry name" value="THIOL:DISULFIDE INTERCHANGE PROTEIN DSBE"/>
    <property type="match status" value="1"/>
</dbReference>
<proteinExistence type="predicted"/>
<dbReference type="Proteomes" id="UP000186230">
    <property type="component" value="Chromosome"/>
</dbReference>
<dbReference type="GO" id="GO:0016491">
    <property type="term" value="F:oxidoreductase activity"/>
    <property type="evidence" value="ECO:0007669"/>
    <property type="project" value="InterPro"/>
</dbReference>
<evidence type="ECO:0000313" key="2">
    <source>
        <dbReference type="Proteomes" id="UP000186230"/>
    </source>
</evidence>
<keyword evidence="1" id="KW-0413">Isomerase</keyword>
<protein>
    <submittedName>
        <fullName evidence="1">Thiol-disulfide isomerase and thioredoxin</fullName>
    </submittedName>
</protein>
<evidence type="ECO:0000313" key="1">
    <source>
        <dbReference type="EMBL" id="APU67204.1"/>
    </source>
</evidence>